<dbReference type="Proteomes" id="UP000462449">
    <property type="component" value="Unassembled WGS sequence"/>
</dbReference>
<dbReference type="EMBL" id="QTZN02000047">
    <property type="protein sequence ID" value="MVB08619.1"/>
    <property type="molecule type" value="Genomic_DNA"/>
</dbReference>
<dbReference type="InterPro" id="IPR045747">
    <property type="entry name" value="CRISPR-assoc_prot_Cas6_N_sf"/>
</dbReference>
<evidence type="ECO:0000256" key="1">
    <source>
        <dbReference type="ARBA" id="ARBA00005937"/>
    </source>
</evidence>
<name>A0A7M4D9T5_9BACT</name>
<accession>A0A7M4D9T5</accession>
<sequence>MDYQYYISAWIYKVLKHADADFANFLHNKGYGKNENDSKLYKLFCFSRLNFGKPKLWKEKKLFEISAHEIKLQISFDVNKAASNFIKGLFMAQEFYLGDKFNGIDFKVSNVAALPEPEFTESMRYHLQTPWVVSYQKENDKHPQYLSPKDKLFDSLTVKHLAEKYNNTRQPKLISPEQINAKRLNDFKRAGFVMKPGTKEQSRIVGNLFEFELNAPLEVHKMIWNAGCSEKSSSGFGWVEKID</sequence>
<dbReference type="PANTHER" id="PTHR36984">
    <property type="entry name" value="CRISPR-ASSOCIATED ENDORIBONUCLEASE CAS6 1"/>
    <property type="match status" value="1"/>
</dbReference>
<proteinExistence type="inferred from homology"/>
<keyword evidence="2" id="KW-0694">RNA-binding</keyword>
<evidence type="ECO:0000313" key="5">
    <source>
        <dbReference type="EMBL" id="MUP39414.1"/>
    </source>
</evidence>
<evidence type="ECO:0000256" key="2">
    <source>
        <dbReference type="ARBA" id="ARBA00022884"/>
    </source>
</evidence>
<dbReference type="GO" id="GO:0051607">
    <property type="term" value="P:defense response to virus"/>
    <property type="evidence" value="ECO:0007669"/>
    <property type="project" value="UniProtKB-KW"/>
</dbReference>
<evidence type="ECO:0000256" key="3">
    <source>
        <dbReference type="ARBA" id="ARBA00023118"/>
    </source>
</evidence>
<keyword evidence="7" id="KW-1185">Reference proteome</keyword>
<dbReference type="CDD" id="cd21140">
    <property type="entry name" value="Cas6_I-like"/>
    <property type="match status" value="1"/>
</dbReference>
<protein>
    <submittedName>
        <fullName evidence="5">CRISPR-associated endoribonuclease Cas6</fullName>
    </submittedName>
</protein>
<keyword evidence="3" id="KW-0051">Antiviral defense</keyword>
<dbReference type="EMBL" id="WOTW01000047">
    <property type="protein sequence ID" value="MUP39414.1"/>
    <property type="molecule type" value="Genomic_DNA"/>
</dbReference>
<dbReference type="Pfam" id="PF21350">
    <property type="entry name" value="Cas6_I-A"/>
    <property type="match status" value="1"/>
</dbReference>
<dbReference type="AlphaFoldDB" id="A0A7M4D9T5"/>
<dbReference type="Pfam" id="PF01881">
    <property type="entry name" value="Cas_Cas6_C"/>
    <property type="match status" value="1"/>
</dbReference>
<comment type="similarity">
    <text evidence="1">Belongs to the CRISPR-associated protein Cas6/Cse3/CasE family.</text>
</comment>
<dbReference type="Gene3D" id="3.30.70.1890">
    <property type="match status" value="1"/>
</dbReference>
<dbReference type="InterPro" id="IPR049435">
    <property type="entry name" value="Cas_Cas6_C"/>
</dbReference>
<evidence type="ECO:0000313" key="8">
    <source>
        <dbReference type="Proteomes" id="UP000462449"/>
    </source>
</evidence>
<evidence type="ECO:0000313" key="7">
    <source>
        <dbReference type="Proteomes" id="UP000285951"/>
    </source>
</evidence>
<evidence type="ECO:0000313" key="6">
    <source>
        <dbReference type="EMBL" id="MVB08619.1"/>
    </source>
</evidence>
<dbReference type="Gene3D" id="3.30.70.1900">
    <property type="match status" value="1"/>
</dbReference>
<dbReference type="NCBIfam" id="TIGR01877">
    <property type="entry name" value="cas_cas6"/>
    <property type="match status" value="1"/>
</dbReference>
<reference evidence="5 8" key="2">
    <citation type="submission" date="2019-12" db="EMBL/GenBank/DDBJ databases">
        <title>Draft genome sequence of Labilibaculum sp. strain 44 isolated from deep waters of Black Sea.</title>
        <authorList>
            <person name="Yadav S."/>
            <person name="Villanueva L."/>
        </authorList>
    </citation>
    <scope>NUCLEOTIDE SEQUENCE [LARGE SCALE GENOMIC DNA]</scope>
    <source>
        <strain evidence="5 8">44</strain>
    </source>
</reference>
<evidence type="ECO:0000259" key="4">
    <source>
        <dbReference type="Pfam" id="PF01881"/>
    </source>
</evidence>
<gene>
    <name evidence="5" type="primary">cas6</name>
    <name evidence="6" type="ORF">DWB62_016460</name>
    <name evidence="5" type="ORF">GNY23_16460</name>
</gene>
<dbReference type="InterPro" id="IPR010156">
    <property type="entry name" value="CRISPR-assoc_prot_Cas6"/>
</dbReference>
<feature type="domain" description="CRISPR associated protein Cas6 C-terminal" evidence="4">
    <location>
        <begin position="115"/>
        <end position="240"/>
    </location>
</feature>
<organism evidence="5 8">
    <name type="scientific">Labilibaculum euxinus</name>
    <dbReference type="NCBI Taxonomy" id="2686357"/>
    <lineage>
        <taxon>Bacteria</taxon>
        <taxon>Pseudomonadati</taxon>
        <taxon>Bacteroidota</taxon>
        <taxon>Bacteroidia</taxon>
        <taxon>Marinilabiliales</taxon>
        <taxon>Marinifilaceae</taxon>
        <taxon>Labilibaculum</taxon>
    </lineage>
</organism>
<dbReference type="PANTHER" id="PTHR36984:SF1">
    <property type="entry name" value="CRISPR-ASSOCIATED ENDORIBONUCLEASE CAS6 1"/>
    <property type="match status" value="1"/>
</dbReference>
<reference evidence="6 7" key="1">
    <citation type="submission" date="2019-11" db="EMBL/GenBank/DDBJ databases">
        <title>Draft genome sequence of Labilibaculum sp. strain SYP isolated from Black Sea.</title>
        <authorList>
            <person name="Yadav S."/>
            <person name="Villanueva L."/>
        </authorList>
    </citation>
    <scope>NUCLEOTIDE SEQUENCE [LARGE SCALE GENOMIC DNA]</scope>
    <source>
        <strain evidence="6 7">44</strain>
    </source>
</reference>
<dbReference type="OrthoDB" id="9797488at2"/>
<dbReference type="GO" id="GO:0016788">
    <property type="term" value="F:hydrolase activity, acting on ester bonds"/>
    <property type="evidence" value="ECO:0007669"/>
    <property type="project" value="InterPro"/>
</dbReference>
<dbReference type="GO" id="GO:0003723">
    <property type="term" value="F:RNA binding"/>
    <property type="evidence" value="ECO:0007669"/>
    <property type="project" value="UniProtKB-KW"/>
</dbReference>
<dbReference type="Proteomes" id="UP000285951">
    <property type="component" value="Unassembled WGS sequence"/>
</dbReference>
<comment type="caution">
    <text evidence="5">The sequence shown here is derived from an EMBL/GenBank/DDBJ whole genome shotgun (WGS) entry which is preliminary data.</text>
</comment>